<proteinExistence type="predicted"/>
<dbReference type="InterPro" id="IPR036249">
    <property type="entry name" value="Thioredoxin-like_sf"/>
</dbReference>
<comment type="caution">
    <text evidence="1">The sequence shown here is derived from an EMBL/GenBank/DDBJ whole genome shotgun (WGS) entry which is preliminary data.</text>
</comment>
<evidence type="ECO:0000313" key="2">
    <source>
        <dbReference type="Proteomes" id="UP000288215"/>
    </source>
</evidence>
<dbReference type="Proteomes" id="UP000288215">
    <property type="component" value="Unassembled WGS sequence"/>
</dbReference>
<evidence type="ECO:0008006" key="3">
    <source>
        <dbReference type="Google" id="ProtNLM"/>
    </source>
</evidence>
<dbReference type="SUPFAM" id="SSF52833">
    <property type="entry name" value="Thioredoxin-like"/>
    <property type="match status" value="1"/>
</dbReference>
<dbReference type="Gene3D" id="3.40.30.10">
    <property type="entry name" value="Glutaredoxin"/>
    <property type="match status" value="1"/>
</dbReference>
<evidence type="ECO:0000313" key="1">
    <source>
        <dbReference type="EMBL" id="RWX73210.1"/>
    </source>
</evidence>
<gene>
    <name evidence="1" type="ORF">Metus_1184</name>
</gene>
<protein>
    <recommendedName>
        <fullName evidence="3">Glutaredoxin domain-containing protein</fullName>
    </recommendedName>
</protein>
<dbReference type="AlphaFoldDB" id="A0A3S3RZP6"/>
<dbReference type="EMBL" id="RXGA01000003">
    <property type="protein sequence ID" value="RWX73210.1"/>
    <property type="molecule type" value="Genomic_DNA"/>
</dbReference>
<organism evidence="1 2">
    <name type="scientific">Methanosuratincola subterraneus</name>
    <dbReference type="NCBI Taxonomy" id="2593994"/>
    <lineage>
        <taxon>Archaea</taxon>
        <taxon>Thermoproteota</taxon>
        <taxon>Methanosuratincolia</taxon>
        <taxon>Candidatus Methanomethylicales</taxon>
        <taxon>Candidatus Methanomethylicaceae</taxon>
        <taxon>Candidatus Methanosuratincola (ex Vanwonterghem et al. 2016)</taxon>
    </lineage>
</organism>
<accession>A0A3S3RZP6</accession>
<name>A0A3S3RZP6_METS7</name>
<sequence>MDFLRSLDKPLMQDGKCGEKMGKIKLYKSPSCTRCPIAKFILSRVLVTMGLEYEDLVEEKDTEKDSEAMAELLMLDCDKTPVIKLGDVLIKEEETLVERIVREGIENWIAAGRPE</sequence>
<reference evidence="1 2" key="1">
    <citation type="submission" date="2018-12" db="EMBL/GenBank/DDBJ databases">
        <title>The complete genome of the methanogenic archaea of the candidate phylum Verstraetearchaeota, obtained from the metagenome of underground thermal water.</title>
        <authorList>
            <person name="Kadnikov V.V."/>
            <person name="Mardanov A.V."/>
            <person name="Beletsky A.V."/>
            <person name="Karnachuk O.V."/>
            <person name="Ravin N.V."/>
        </authorList>
    </citation>
    <scope>NUCLEOTIDE SEQUENCE [LARGE SCALE GENOMIC DNA]</scope>
    <source>
        <strain evidence="1">Ch88</strain>
    </source>
</reference>